<sequence length="499" mass="56571">MDDVVMANRDEALPVVSITAPDDDTPKLTGEDNSPGVPGKREAFKRSVSPSRLKEKLSNLESSRMESPNKIQDRLVNLLLSQVIPGPTNDDDDENTPKDRRSRKYVDRPNFSLPLMSTNFRRFNSRIGVAFVFQNRLIRLFTWKVPTQTFSFLAVYTFVCLNPALLAVCPIVACLFFIMVPAFLTRHPPPPAHAATETYPLAGPPLAPPRKIKPAPELSKDFFRNMRDLQNCMEDFSRVHDLTISILGPPTNFSDESLSSALFLALSLLACILFLAADHIPWRPVFLLTGWVATISGHPSLQDLLITTKSDLVLRDHNKTAFSAFSSFATTDIALDSSPERREVEIFELQRLVNPYSTAPDAEYEPFMFSPSPYTILSPSRIAGDRPKGTRFFEDVFPPRGWRWADKKWTLDLMGREWVEERAITGVEIEVEGERWVSDLAYEELEEPPVGVGIPRGKTKARGIVTWEEGRGTNRKGEWRRRRWVRLVERKPLLGNDDM</sequence>
<evidence type="ECO:0000313" key="8">
    <source>
        <dbReference type="EMBL" id="KAF1986882.1"/>
    </source>
</evidence>
<evidence type="ECO:0000256" key="1">
    <source>
        <dbReference type="ARBA" id="ARBA00004141"/>
    </source>
</evidence>
<feature type="domain" description="TECPR1-like DysF" evidence="7">
    <location>
        <begin position="111"/>
        <end position="486"/>
    </location>
</feature>
<keyword evidence="3 6" id="KW-1133">Transmembrane helix</keyword>
<evidence type="ECO:0000256" key="6">
    <source>
        <dbReference type="SAM" id="Phobius"/>
    </source>
</evidence>
<keyword evidence="9" id="KW-1185">Reference proteome</keyword>
<feature type="region of interest" description="Disordered" evidence="5">
    <location>
        <begin position="1"/>
        <end position="52"/>
    </location>
</feature>
<gene>
    <name evidence="8" type="ORF">K402DRAFT_393505</name>
</gene>
<proteinExistence type="predicted"/>
<dbReference type="PANTHER" id="PTHR28304:SF2">
    <property type="entry name" value="PEROXISOMAL MEMBRANE PROTEIN PEX29"/>
    <property type="match status" value="1"/>
</dbReference>
<feature type="compositionally biased region" description="Basic and acidic residues" evidence="5">
    <location>
        <begin position="95"/>
        <end position="104"/>
    </location>
</feature>
<comment type="subcellular location">
    <subcellularLocation>
        <location evidence="1">Membrane</location>
        <topology evidence="1">Multi-pass membrane protein</topology>
    </subcellularLocation>
</comment>
<dbReference type="GO" id="GO:0007031">
    <property type="term" value="P:peroxisome organization"/>
    <property type="evidence" value="ECO:0007669"/>
    <property type="project" value="UniProtKB-ARBA"/>
</dbReference>
<accession>A0A6G1H1E8</accession>
<dbReference type="OrthoDB" id="74314at2759"/>
<evidence type="ECO:0000256" key="3">
    <source>
        <dbReference type="ARBA" id="ARBA00022989"/>
    </source>
</evidence>
<feature type="transmembrane region" description="Helical" evidence="6">
    <location>
        <begin position="153"/>
        <end position="180"/>
    </location>
</feature>
<keyword evidence="2 6" id="KW-0812">Transmembrane</keyword>
<dbReference type="Pfam" id="PF06398">
    <property type="entry name" value="Pex24p"/>
    <property type="match status" value="1"/>
</dbReference>
<dbReference type="InterPro" id="IPR010482">
    <property type="entry name" value="TECPR1-like_DysF"/>
</dbReference>
<name>A0A6G1H1E8_9PEZI</name>
<evidence type="ECO:0000259" key="7">
    <source>
        <dbReference type="Pfam" id="PF06398"/>
    </source>
</evidence>
<protein>
    <submittedName>
        <fullName evidence="8">Pex24p-domain-containing protein</fullName>
    </submittedName>
</protein>
<evidence type="ECO:0000256" key="5">
    <source>
        <dbReference type="SAM" id="MobiDB-lite"/>
    </source>
</evidence>
<dbReference type="EMBL" id="ML977155">
    <property type="protein sequence ID" value="KAF1986882.1"/>
    <property type="molecule type" value="Genomic_DNA"/>
</dbReference>
<evidence type="ECO:0000256" key="4">
    <source>
        <dbReference type="ARBA" id="ARBA00023136"/>
    </source>
</evidence>
<reference evidence="8" key="1">
    <citation type="journal article" date="2020" name="Stud. Mycol.">
        <title>101 Dothideomycetes genomes: a test case for predicting lifestyles and emergence of pathogens.</title>
        <authorList>
            <person name="Haridas S."/>
            <person name="Albert R."/>
            <person name="Binder M."/>
            <person name="Bloem J."/>
            <person name="Labutti K."/>
            <person name="Salamov A."/>
            <person name="Andreopoulos B."/>
            <person name="Baker S."/>
            <person name="Barry K."/>
            <person name="Bills G."/>
            <person name="Bluhm B."/>
            <person name="Cannon C."/>
            <person name="Castanera R."/>
            <person name="Culley D."/>
            <person name="Daum C."/>
            <person name="Ezra D."/>
            <person name="Gonzalez J."/>
            <person name="Henrissat B."/>
            <person name="Kuo A."/>
            <person name="Liang C."/>
            <person name="Lipzen A."/>
            <person name="Lutzoni F."/>
            <person name="Magnuson J."/>
            <person name="Mondo S."/>
            <person name="Nolan M."/>
            <person name="Ohm R."/>
            <person name="Pangilinan J."/>
            <person name="Park H.-J."/>
            <person name="Ramirez L."/>
            <person name="Alfaro M."/>
            <person name="Sun H."/>
            <person name="Tritt A."/>
            <person name="Yoshinaga Y."/>
            <person name="Zwiers L.-H."/>
            <person name="Turgeon B."/>
            <person name="Goodwin S."/>
            <person name="Spatafora J."/>
            <person name="Crous P."/>
            <person name="Grigoriev I."/>
        </authorList>
    </citation>
    <scope>NUCLEOTIDE SEQUENCE</scope>
    <source>
        <strain evidence="8">CBS 113979</strain>
    </source>
</reference>
<dbReference type="InterPro" id="IPR052816">
    <property type="entry name" value="Peroxisomal_Membrane_PEX28-32"/>
</dbReference>
<dbReference type="PANTHER" id="PTHR28304">
    <property type="entry name" value="PEROXISOMAL MEMBRANE PROTEIN PEX29"/>
    <property type="match status" value="1"/>
</dbReference>
<dbReference type="Proteomes" id="UP000800041">
    <property type="component" value="Unassembled WGS sequence"/>
</dbReference>
<dbReference type="AlphaFoldDB" id="A0A6G1H1E8"/>
<evidence type="ECO:0000256" key="2">
    <source>
        <dbReference type="ARBA" id="ARBA00022692"/>
    </source>
</evidence>
<dbReference type="GO" id="GO:0005778">
    <property type="term" value="C:peroxisomal membrane"/>
    <property type="evidence" value="ECO:0007669"/>
    <property type="project" value="TreeGrafter"/>
</dbReference>
<feature type="region of interest" description="Disordered" evidence="5">
    <location>
        <begin position="84"/>
        <end position="104"/>
    </location>
</feature>
<evidence type="ECO:0000313" key="9">
    <source>
        <dbReference type="Proteomes" id="UP000800041"/>
    </source>
</evidence>
<organism evidence="8 9">
    <name type="scientific">Aulographum hederae CBS 113979</name>
    <dbReference type="NCBI Taxonomy" id="1176131"/>
    <lineage>
        <taxon>Eukaryota</taxon>
        <taxon>Fungi</taxon>
        <taxon>Dikarya</taxon>
        <taxon>Ascomycota</taxon>
        <taxon>Pezizomycotina</taxon>
        <taxon>Dothideomycetes</taxon>
        <taxon>Pleosporomycetidae</taxon>
        <taxon>Aulographales</taxon>
        <taxon>Aulographaceae</taxon>
    </lineage>
</organism>
<keyword evidence="4 6" id="KW-0472">Membrane</keyword>